<dbReference type="Gene3D" id="3.40.50.720">
    <property type="entry name" value="NAD(P)-binding Rossmann-like Domain"/>
    <property type="match status" value="1"/>
</dbReference>
<evidence type="ECO:0000313" key="3">
    <source>
        <dbReference type="Proteomes" id="UP000297641"/>
    </source>
</evidence>
<dbReference type="InterPro" id="IPR050177">
    <property type="entry name" value="Lipid_A_modif_metabolic_enz"/>
</dbReference>
<gene>
    <name evidence="2" type="primary">rfbG</name>
    <name evidence="2" type="ORF">EHQ43_18430</name>
</gene>
<reference evidence="2 3" key="1">
    <citation type="journal article" date="2019" name="PLoS Negl. Trop. Dis.">
        <title>Revisiting the worldwide diversity of Leptospira species in the environment.</title>
        <authorList>
            <person name="Vincent A.T."/>
            <person name="Schiettekatte O."/>
            <person name="Bourhy P."/>
            <person name="Veyrier F.J."/>
            <person name="Picardeau M."/>
        </authorList>
    </citation>
    <scope>NUCLEOTIDE SEQUENCE [LARGE SCALE GENOMIC DNA]</scope>
    <source>
        <strain evidence="2 3">201800273</strain>
    </source>
</reference>
<dbReference type="RefSeq" id="WP_135771982.1">
    <property type="nucleotide sequence ID" value="NZ_RQFT01000015.1"/>
</dbReference>
<dbReference type="PANTHER" id="PTHR43245:SF10">
    <property type="entry name" value="SUGAR DEHYDRATASE_EPIMERASE YFNG-RELATED"/>
    <property type="match status" value="1"/>
</dbReference>
<dbReference type="Proteomes" id="UP000297641">
    <property type="component" value="Unassembled WGS sequence"/>
</dbReference>
<evidence type="ECO:0000313" key="2">
    <source>
        <dbReference type="EMBL" id="TGL02336.1"/>
    </source>
</evidence>
<dbReference type="EMBL" id="RQFT01000015">
    <property type="protein sequence ID" value="TGL02336.1"/>
    <property type="molecule type" value="Genomic_DNA"/>
</dbReference>
<dbReference type="PANTHER" id="PTHR43245">
    <property type="entry name" value="BIFUNCTIONAL POLYMYXIN RESISTANCE PROTEIN ARNA"/>
    <property type="match status" value="1"/>
</dbReference>
<dbReference type="InterPro" id="IPR013445">
    <property type="entry name" value="CDP_4_6_deHydtase"/>
</dbReference>
<feature type="domain" description="NAD(P)-binding" evidence="1">
    <location>
        <begin position="13"/>
        <end position="325"/>
    </location>
</feature>
<proteinExistence type="predicted"/>
<dbReference type="Gene3D" id="3.90.25.10">
    <property type="entry name" value="UDP-galactose 4-epimerase, domain 1"/>
    <property type="match status" value="1"/>
</dbReference>
<dbReference type="EC" id="4.2.1.45" evidence="2"/>
<protein>
    <submittedName>
        <fullName evidence="2">CDP-glucose 4,6-dehydratase</fullName>
        <ecNumber evidence="2">4.2.1.45</ecNumber>
    </submittedName>
</protein>
<organism evidence="2 3">
    <name type="scientific">Leptospira bouyouniensis</name>
    <dbReference type="NCBI Taxonomy" id="2484911"/>
    <lineage>
        <taxon>Bacteria</taxon>
        <taxon>Pseudomonadati</taxon>
        <taxon>Spirochaetota</taxon>
        <taxon>Spirochaetia</taxon>
        <taxon>Leptospirales</taxon>
        <taxon>Leptospiraceae</taxon>
        <taxon>Leptospira</taxon>
    </lineage>
</organism>
<dbReference type="Pfam" id="PF16363">
    <property type="entry name" value="GDP_Man_Dehyd"/>
    <property type="match status" value="1"/>
</dbReference>
<dbReference type="AlphaFoldDB" id="A0A7I0II39"/>
<dbReference type="NCBIfam" id="TIGR02622">
    <property type="entry name" value="CDP_4_6_dhtase"/>
    <property type="match status" value="1"/>
</dbReference>
<dbReference type="CDD" id="cd05252">
    <property type="entry name" value="CDP_GD_SDR_e"/>
    <property type="match status" value="1"/>
</dbReference>
<keyword evidence="2" id="KW-0456">Lyase</keyword>
<name>A0A7I0II39_9LEPT</name>
<dbReference type="InterPro" id="IPR036291">
    <property type="entry name" value="NAD(P)-bd_dom_sf"/>
</dbReference>
<dbReference type="GO" id="GO:0047733">
    <property type="term" value="F:CDP-glucose 4,6-dehydratase activity"/>
    <property type="evidence" value="ECO:0007669"/>
    <property type="project" value="UniProtKB-EC"/>
</dbReference>
<dbReference type="InterPro" id="IPR016040">
    <property type="entry name" value="NAD(P)-bd_dom"/>
</dbReference>
<dbReference type="SUPFAM" id="SSF51735">
    <property type="entry name" value="NAD(P)-binding Rossmann-fold domains"/>
    <property type="match status" value="1"/>
</dbReference>
<comment type="caution">
    <text evidence="2">The sequence shown here is derived from an EMBL/GenBank/DDBJ whole genome shotgun (WGS) entry which is preliminary data.</text>
</comment>
<evidence type="ECO:0000259" key="1">
    <source>
        <dbReference type="Pfam" id="PF16363"/>
    </source>
</evidence>
<sequence>MSLDSYFKNKKVLVTGHTGFKGSWLITWLKLMGAEVSGISLDPLSSPSHFEVGNMKKSIRDLRIDIRDSVSIEKAILEIKPDFVFHLAAQALVRKSYLNPLETWETNVMGTLNVLEALRKYDSPCSCVIITSDKCYDNVEWIWGYRENDVLGGPDPYSASKGAAELAIKSHIKSFFPKHSSQVRIVSARAGNVIGGGDWSEDRIIPDCVKAWSSNQSVDLRNPNATRPWQHVLEPLSGYLTLAVKLVENPDLHGEPFNFGPLANQNHSVLELVEKMSEYWDLVKWRDISKEKTGPYESGLLKLNCDKALALLKWTAVLGFEETVKLTSEWYKSYYSHPNDILQTTLDQIKHYQSFAKNKGLEWAS</sequence>
<accession>A0A7I0II39</accession>